<accession>A0AA88DQ19</accession>
<reference evidence="2" key="1">
    <citation type="submission" date="2023-07" db="EMBL/GenBank/DDBJ databases">
        <title>draft genome sequence of fig (Ficus carica).</title>
        <authorList>
            <person name="Takahashi T."/>
            <person name="Nishimura K."/>
        </authorList>
    </citation>
    <scope>NUCLEOTIDE SEQUENCE</scope>
</reference>
<name>A0AA88DQ19_FICCA</name>
<feature type="region of interest" description="Disordered" evidence="1">
    <location>
        <begin position="28"/>
        <end position="48"/>
    </location>
</feature>
<evidence type="ECO:0000313" key="3">
    <source>
        <dbReference type="Proteomes" id="UP001187192"/>
    </source>
</evidence>
<protein>
    <submittedName>
        <fullName evidence="2">Uncharacterized protein</fullName>
    </submittedName>
</protein>
<proteinExistence type="predicted"/>
<gene>
    <name evidence="2" type="ORF">TIFTF001_028476</name>
</gene>
<sequence>MFVEKRGKGKTDFEAIKDEGLCLGSRETKVEDNNNNNNNNKDHLGLEEDKRDKVIGTRVHKNQEIEQMVHINRTKHRRLLLLIRGLSVLSVESFTLESVDKEFALHAVSQGIILEIVLQLQVISRGGFQLRFLRSHKQRQLHIHQ</sequence>
<dbReference type="Proteomes" id="UP001187192">
    <property type="component" value="Unassembled WGS sequence"/>
</dbReference>
<keyword evidence="3" id="KW-1185">Reference proteome</keyword>
<dbReference type="AlphaFoldDB" id="A0AA88DQ19"/>
<evidence type="ECO:0000256" key="1">
    <source>
        <dbReference type="SAM" id="MobiDB-lite"/>
    </source>
</evidence>
<evidence type="ECO:0000313" key="2">
    <source>
        <dbReference type="EMBL" id="GMN59385.1"/>
    </source>
</evidence>
<organism evidence="2 3">
    <name type="scientific">Ficus carica</name>
    <name type="common">Common fig</name>
    <dbReference type="NCBI Taxonomy" id="3494"/>
    <lineage>
        <taxon>Eukaryota</taxon>
        <taxon>Viridiplantae</taxon>
        <taxon>Streptophyta</taxon>
        <taxon>Embryophyta</taxon>
        <taxon>Tracheophyta</taxon>
        <taxon>Spermatophyta</taxon>
        <taxon>Magnoliopsida</taxon>
        <taxon>eudicotyledons</taxon>
        <taxon>Gunneridae</taxon>
        <taxon>Pentapetalae</taxon>
        <taxon>rosids</taxon>
        <taxon>fabids</taxon>
        <taxon>Rosales</taxon>
        <taxon>Moraceae</taxon>
        <taxon>Ficeae</taxon>
        <taxon>Ficus</taxon>
    </lineage>
</organism>
<dbReference type="EMBL" id="BTGU01000086">
    <property type="protein sequence ID" value="GMN59385.1"/>
    <property type="molecule type" value="Genomic_DNA"/>
</dbReference>
<comment type="caution">
    <text evidence="2">The sequence shown here is derived from an EMBL/GenBank/DDBJ whole genome shotgun (WGS) entry which is preliminary data.</text>
</comment>